<dbReference type="HAMAP" id="MF_00181">
    <property type="entry name" value="Cytosol_peptidase_M17"/>
    <property type="match status" value="1"/>
</dbReference>
<dbReference type="GO" id="GO:0016887">
    <property type="term" value="F:ATP hydrolysis activity"/>
    <property type="evidence" value="ECO:0007669"/>
    <property type="project" value="InterPro"/>
</dbReference>
<keyword evidence="13" id="KW-0067">ATP-binding</keyword>
<keyword evidence="10" id="KW-0808">Transferase</keyword>
<dbReference type="InterPro" id="IPR027417">
    <property type="entry name" value="P-loop_NTPase"/>
</dbReference>
<dbReference type="SMART" id="SM00320">
    <property type="entry name" value="WD40"/>
    <property type="match status" value="6"/>
</dbReference>
<dbReference type="GO" id="GO:0043291">
    <property type="term" value="C:RAVE complex"/>
    <property type="evidence" value="ECO:0007669"/>
    <property type="project" value="TreeGrafter"/>
</dbReference>
<dbReference type="Pfam" id="PF17862">
    <property type="entry name" value="AAA_lid_3"/>
    <property type="match status" value="1"/>
</dbReference>
<keyword evidence="15" id="KW-0496">Mitochondrion</keyword>
<dbReference type="PANTHER" id="PTHR13950:SF9">
    <property type="entry name" value="RABCONNECTIN-3A"/>
    <property type="match status" value="1"/>
</dbReference>
<comment type="similarity">
    <text evidence="7">Belongs to the peptidase M17 family.</text>
</comment>
<dbReference type="NCBIfam" id="TIGR02429">
    <property type="entry name" value="pcaI_scoA_fam"/>
    <property type="match status" value="1"/>
</dbReference>
<dbReference type="PANTHER" id="PTHR13950">
    <property type="entry name" value="RABCONNECTIN-RELATED"/>
    <property type="match status" value="1"/>
</dbReference>
<dbReference type="Pfam" id="PF12796">
    <property type="entry name" value="Ank_2"/>
    <property type="match status" value="1"/>
</dbReference>
<evidence type="ECO:0000313" key="21">
    <source>
        <dbReference type="Proteomes" id="UP000242875"/>
    </source>
</evidence>
<dbReference type="Pfam" id="PF00004">
    <property type="entry name" value="AAA"/>
    <property type="match status" value="1"/>
</dbReference>
<keyword evidence="21" id="KW-1185">Reference proteome</keyword>
<dbReference type="InterPro" id="IPR003593">
    <property type="entry name" value="AAA+_ATPase"/>
</dbReference>
<evidence type="ECO:0000256" key="6">
    <source>
        <dbReference type="ARBA" id="ARBA00007154"/>
    </source>
</evidence>
<dbReference type="GO" id="GO:0007035">
    <property type="term" value="P:vacuolar acidification"/>
    <property type="evidence" value="ECO:0007669"/>
    <property type="project" value="TreeGrafter"/>
</dbReference>
<organism evidence="20 21">
    <name type="scientific">Bifiguratus adelaidae</name>
    <dbReference type="NCBI Taxonomy" id="1938954"/>
    <lineage>
        <taxon>Eukaryota</taxon>
        <taxon>Fungi</taxon>
        <taxon>Fungi incertae sedis</taxon>
        <taxon>Mucoromycota</taxon>
        <taxon>Mucoromycotina</taxon>
        <taxon>Endogonomycetes</taxon>
        <taxon>Endogonales</taxon>
        <taxon>Endogonales incertae sedis</taxon>
        <taxon>Bifiguratus</taxon>
    </lineage>
</organism>
<dbReference type="InterPro" id="IPR004164">
    <property type="entry name" value="CoA_transf_AS"/>
</dbReference>
<dbReference type="PROSITE" id="PS00674">
    <property type="entry name" value="AAA"/>
    <property type="match status" value="1"/>
</dbReference>
<dbReference type="PROSITE" id="PS01274">
    <property type="entry name" value="COA_TRANSF_2"/>
    <property type="match status" value="1"/>
</dbReference>
<dbReference type="Pfam" id="PF00883">
    <property type="entry name" value="Peptidase_M17"/>
    <property type="match status" value="1"/>
</dbReference>
<evidence type="ECO:0000256" key="5">
    <source>
        <dbReference type="ARBA" id="ARBA00006914"/>
    </source>
</evidence>
<evidence type="ECO:0000256" key="11">
    <source>
        <dbReference type="ARBA" id="ARBA00022741"/>
    </source>
</evidence>
<comment type="pathway">
    <text evidence="4">Ketone metabolism; succinyl-CoA degradation; acetoacetyl-CoA from succinyl-CoA: step 1/1.</text>
</comment>
<evidence type="ECO:0000256" key="7">
    <source>
        <dbReference type="ARBA" id="ARBA00009528"/>
    </source>
</evidence>
<dbReference type="Proteomes" id="UP000242875">
    <property type="component" value="Unassembled WGS sequence"/>
</dbReference>
<evidence type="ECO:0000256" key="10">
    <source>
        <dbReference type="ARBA" id="ARBA00022679"/>
    </source>
</evidence>
<evidence type="ECO:0000259" key="19">
    <source>
        <dbReference type="SMART" id="SM00745"/>
    </source>
</evidence>
<dbReference type="InterPro" id="IPR023042">
    <property type="entry name" value="Peptidase_M17_leu_NH2_pept"/>
</dbReference>
<dbReference type="SMART" id="SM00382">
    <property type="entry name" value="AAA"/>
    <property type="match status" value="1"/>
</dbReference>
<evidence type="ECO:0008006" key="22">
    <source>
        <dbReference type="Google" id="ProtNLM"/>
    </source>
</evidence>
<dbReference type="InterPro" id="IPR037171">
    <property type="entry name" value="NagB/RpiA_transferase-like"/>
</dbReference>
<feature type="repeat" description="WD" evidence="17">
    <location>
        <begin position="2006"/>
        <end position="2039"/>
    </location>
</feature>
<dbReference type="SUPFAM" id="SSF52540">
    <property type="entry name" value="P-loop containing nucleoside triphosphate hydrolases"/>
    <property type="match status" value="1"/>
</dbReference>
<dbReference type="Pfam" id="PF01144">
    <property type="entry name" value="CoA_trans"/>
    <property type="match status" value="2"/>
</dbReference>
<dbReference type="Gene3D" id="1.20.58.80">
    <property type="entry name" value="Phosphotransferase system, lactose/cellobiose-type IIA subunit"/>
    <property type="match status" value="1"/>
</dbReference>
<dbReference type="PROSITE" id="PS50082">
    <property type="entry name" value="WD_REPEATS_2"/>
    <property type="match status" value="1"/>
</dbReference>
<evidence type="ECO:0000256" key="14">
    <source>
        <dbReference type="ARBA" id="ARBA00022946"/>
    </source>
</evidence>
<protein>
    <recommendedName>
        <fullName evidence="22">RAVE complex protein Rav1 C-terminal domain-containing protein</fullName>
    </recommendedName>
</protein>
<gene>
    <name evidence="20" type="ORF">BZG36_03247</name>
</gene>
<dbReference type="GO" id="GO:0008410">
    <property type="term" value="F:CoA-transferase activity"/>
    <property type="evidence" value="ECO:0007669"/>
    <property type="project" value="InterPro"/>
</dbReference>
<dbReference type="InterPro" id="IPR036181">
    <property type="entry name" value="MIT_dom_sf"/>
</dbReference>
<comment type="catalytic activity">
    <reaction evidence="1">
        <text>Release of an N-terminal amino acid, Xaa-|-Yaa-, in which Xaa is preferably Leu, but may be other amino acids including Pro although not Arg or Lys, and Yaa may be Pro. Amino acid amides and methyl esters are also readily hydrolyzed, but rates on arylamides are exceedingly low.</text>
        <dbReference type="EC" id="3.4.11.1"/>
    </reaction>
</comment>
<evidence type="ECO:0000256" key="3">
    <source>
        <dbReference type="ARBA" id="ARBA00004173"/>
    </source>
</evidence>
<dbReference type="GO" id="GO:0005739">
    <property type="term" value="C:mitochondrion"/>
    <property type="evidence" value="ECO:0007669"/>
    <property type="project" value="UniProtKB-SubCell"/>
</dbReference>
<dbReference type="Gene3D" id="2.130.10.10">
    <property type="entry name" value="YVTN repeat-like/Quinoprotein amine dehydrogenase"/>
    <property type="match status" value="1"/>
</dbReference>
<comment type="catalytic activity">
    <reaction evidence="2">
        <text>Release of N-terminal proline from a peptide.</text>
        <dbReference type="EC" id="3.4.11.5"/>
    </reaction>
</comment>
<feature type="domain" description="MIT" evidence="19">
    <location>
        <begin position="3345"/>
        <end position="3411"/>
    </location>
</feature>
<dbReference type="PROSITE" id="PS50088">
    <property type="entry name" value="ANK_REPEAT"/>
    <property type="match status" value="1"/>
</dbReference>
<proteinExistence type="inferred from homology"/>
<dbReference type="PRINTS" id="PR00481">
    <property type="entry name" value="LAMNOPPTDASE"/>
</dbReference>
<dbReference type="SUPFAM" id="SSF50978">
    <property type="entry name" value="WD40 repeat-like"/>
    <property type="match status" value="2"/>
</dbReference>
<dbReference type="Gene3D" id="3.40.1080.10">
    <property type="entry name" value="Glutaconate Coenzyme A-transferase"/>
    <property type="match status" value="2"/>
</dbReference>
<keyword evidence="9" id="KW-0645">Protease</keyword>
<dbReference type="SMART" id="SM00745">
    <property type="entry name" value="MIT"/>
    <property type="match status" value="1"/>
</dbReference>
<keyword evidence="8" id="KW-0031">Aminopeptidase</keyword>
<dbReference type="CDD" id="cd00433">
    <property type="entry name" value="Peptidase_M17"/>
    <property type="match status" value="1"/>
</dbReference>
<dbReference type="InterPro" id="IPR001680">
    <property type="entry name" value="WD40_rpt"/>
</dbReference>
<dbReference type="Gene3D" id="1.25.40.20">
    <property type="entry name" value="Ankyrin repeat-containing domain"/>
    <property type="match status" value="1"/>
</dbReference>
<dbReference type="Gene3D" id="1.10.8.60">
    <property type="match status" value="1"/>
</dbReference>
<dbReference type="InterPro" id="IPR008283">
    <property type="entry name" value="Peptidase_M17_N"/>
</dbReference>
<keyword evidence="14" id="KW-0809">Transit peptide</keyword>
<dbReference type="Pfam" id="PF12234">
    <property type="entry name" value="Rav1p_C"/>
    <property type="match status" value="1"/>
</dbReference>
<evidence type="ECO:0000256" key="13">
    <source>
        <dbReference type="ARBA" id="ARBA00022840"/>
    </source>
</evidence>
<evidence type="ECO:0000256" key="12">
    <source>
        <dbReference type="ARBA" id="ARBA00022801"/>
    </source>
</evidence>
<dbReference type="FunFam" id="3.40.1080.10:FF:000001">
    <property type="entry name" value="Succinyl-coa:3-ketoacid-coenzyme a transferase subunit b"/>
    <property type="match status" value="1"/>
</dbReference>
<dbReference type="InterPro" id="IPR002110">
    <property type="entry name" value="Ankyrin_rpt"/>
</dbReference>
<dbReference type="Gene3D" id="3.40.630.10">
    <property type="entry name" value="Zn peptidases"/>
    <property type="match status" value="1"/>
</dbReference>
<dbReference type="InterPro" id="IPR052208">
    <property type="entry name" value="DmX-like/RAVE_component"/>
</dbReference>
<dbReference type="InterPro" id="IPR022033">
    <property type="entry name" value="Rav1p_C"/>
</dbReference>
<dbReference type="InterPro" id="IPR012792">
    <property type="entry name" value="3-oxoacid_CoA-transf_A"/>
</dbReference>
<dbReference type="GO" id="GO:0030145">
    <property type="term" value="F:manganese ion binding"/>
    <property type="evidence" value="ECO:0007669"/>
    <property type="project" value="InterPro"/>
</dbReference>
<dbReference type="SMART" id="SM00248">
    <property type="entry name" value="ANK"/>
    <property type="match status" value="2"/>
</dbReference>
<evidence type="ECO:0000256" key="8">
    <source>
        <dbReference type="ARBA" id="ARBA00022438"/>
    </source>
</evidence>
<dbReference type="SUPFAM" id="SSF53187">
    <property type="entry name" value="Zn-dependent exopeptidases"/>
    <property type="match status" value="1"/>
</dbReference>
<feature type="repeat" description="ANK" evidence="16">
    <location>
        <begin position="3782"/>
        <end position="3812"/>
    </location>
</feature>
<dbReference type="Gene3D" id="3.40.50.300">
    <property type="entry name" value="P-loop containing nucleotide triphosphate hydrolases"/>
    <property type="match status" value="1"/>
</dbReference>
<comment type="caution">
    <text evidence="20">The sequence shown here is derived from an EMBL/GenBank/DDBJ whole genome shotgun (WGS) entry which is preliminary data.</text>
</comment>
<name>A0A261Y020_9FUNG</name>
<dbReference type="EMBL" id="MVBO01000060">
    <property type="protein sequence ID" value="OZJ03965.1"/>
    <property type="molecule type" value="Genomic_DNA"/>
</dbReference>
<dbReference type="InterPro" id="IPR036770">
    <property type="entry name" value="Ankyrin_rpt-contain_sf"/>
</dbReference>
<evidence type="ECO:0000256" key="16">
    <source>
        <dbReference type="PROSITE-ProRule" id="PRU00023"/>
    </source>
</evidence>
<dbReference type="CDD" id="cd19509">
    <property type="entry name" value="RecA-like_VPS4-like"/>
    <property type="match status" value="1"/>
</dbReference>
<dbReference type="InterPro" id="IPR041569">
    <property type="entry name" value="AAA_lid_3"/>
</dbReference>
<evidence type="ECO:0000256" key="9">
    <source>
        <dbReference type="ARBA" id="ARBA00022670"/>
    </source>
</evidence>
<dbReference type="Pfam" id="PF00400">
    <property type="entry name" value="WD40"/>
    <property type="match status" value="1"/>
</dbReference>
<dbReference type="InterPro" id="IPR012791">
    <property type="entry name" value="3-oxoacid_CoA-transf_B"/>
</dbReference>
<dbReference type="InterPro" id="IPR015943">
    <property type="entry name" value="WD40/YVTN_repeat-like_dom_sf"/>
</dbReference>
<dbReference type="OrthoDB" id="412814at2759"/>
<dbReference type="InterPro" id="IPR003960">
    <property type="entry name" value="ATPase_AAA_CS"/>
</dbReference>
<evidence type="ECO:0000256" key="17">
    <source>
        <dbReference type="PROSITE-ProRule" id="PRU00221"/>
    </source>
</evidence>
<comment type="similarity">
    <text evidence="5">Belongs to the AAA ATPase family.</text>
</comment>
<feature type="domain" description="AAA+ ATPase" evidence="18">
    <location>
        <begin position="3484"/>
        <end position="3620"/>
    </location>
</feature>
<dbReference type="InterPro" id="IPR007330">
    <property type="entry name" value="MIT_dom"/>
</dbReference>
<evidence type="ECO:0000313" key="20">
    <source>
        <dbReference type="EMBL" id="OZJ03965.1"/>
    </source>
</evidence>
<dbReference type="InterPro" id="IPR043472">
    <property type="entry name" value="Macro_dom-like"/>
</dbReference>
<sequence>MLLQQICSGKANGSIQSYQSAVYDNVRYIFYGTSDCVVIHNGDFEYIQTIPLEPAAGDGTHSGRKRVEAVRMSRSGMIAAALGQLVYVFEPIPPSKSTARLPHVQWKQIAALEHADVINCLDWTAQAILVKYDPTSEFFASVGANDRFVKIWYKNEQADGYSFQYLPHPQRVRNLTWRKASKYDRPTSASPNFQLCAVIDPNQSLVTSQAASIDGNKDDPQEFSPIHCIDREELLKAAKIAEATHKHEKAVLQQSDIRLKRLLDMIGETSDLAFQVQQDGSLVIWGIRDLGGDRKRIPRVFVVLRVDSALLPSDAAYFAGTVNVWHDHLGVKAHSSILPVELTFLAQSPHGRLNCYTINLIDFLDSTGFASRMYLQYSWSGHHDCIQHISQRCVTGPFMTIAKDGEAALWQYENPRYQTAQGETETLLVALSPQSTCAFIWKIILGENGAIEHVGDAKKCQFGSSAIDIVEPTLQWSKELCGLYDRQELDICVTFSHSQQILSFWDASYENGSWVMEDYISLKVDIEDVQYIRVGCTGIIALASEKILQIYGTIEEGEPPTLEFSYTFTEPILDLAWNFSSDAQHILAIAFPKRIEIWGRRRIEQIGVEDSWVQYLSFDGPPGLRGSTELHLAWNDHSSLVVSCYNQMYVYSKWMSAFDDVKVLRYTEETNCPTLFELAFAVNGPLHHYHPLLLIHYVLWSKLKLVNHILLVLHNHLKFVVERDETVDHIPPISYAKLLELEDAPEDSKDSQYDALFTSDSLQEGVAVDDGSTDRLPQEVADFLLEELKHKSLPGISHVEQLNLMAQIDTLSKVDKNRGSYDENGLRYLMCAQRFLYLNRVLPMAFRAETLEYRDMVWALFSESQDLLLDYSLQSSGGSLKWPEARALGIFFWLDRREVVCQQFEAIARNIFTKQEVKDPVAVSLFYIALRKKKLLLGLWRTAHGNKEQAATLKLLANDFEQPRWQTAALKNAFALLSKQRFEYAAAFFLLADRLRDAANVCIKHLKDWQLAIAICRVYEGDDSAVLKDILRDHVIPMAISLNDRWLLCAANWILGERDLSLQAIALPWEAVVRLMGHQELASQRKGRERHDPALFILYQELKKKTDRTRKRRIGISSEMEYQFALQTIFAYERLGCPLLSLYVLETARIDPPVEPVRRQSLIAENRSLTSGNEECERSLERGLFDSETFTPFEIIGTKGSATDILDLTRSDTNGSKPSTETIHDLFADNTDQPPKLIDDLFADIPMSNIAQDDNLFADMQPTFSALDIDEENLSPRTEQAVMARQGVAEPQKSSDQIAVDNGKLSRFKVVLVKELIQYALHAVAAVSEDSAAFILDSTAYQSYIDKGYEGFMKLCQTANLPESVLTDAMISKCIETDSFALCVRLLNEDGDTDFEATTFIKALVENCTALLRLVFNAYSAADSIAFHLSQWSRHVLASFAHWYVLVDAHPIVVNSHLQARQIAISAYFAIILTSVREQNYSRAWACLSQCQAFCKSLVGSPNNTQNIINAIMEGKFELPQDDHFEDDNLSIAPSTVSGTSQPFSTRQSTASKLLELGTTNLLVGILESFLQDSDNNLDDEFTAYMLTALLVPMLKAAHIRKIDVESLANGQISKTWLFKQLTEPGERQYWRAMMTMKSAEELVTFSSPTDSQSSAHASVSDSKDLYELVYRSKNTMQSFCINPVDENIAAVCTKLEIQEIDISKALTCVPGGSGPVSTPKLVHKPFSEDLLTIDADAMSEAESDDDVARSDAEADPRAVAHTKKHLRVHALENEATAKEGLHVSLSFENLQGAVKKSYQSVFATDDQANQSDAESEKHVITRRRVGAYVIANHPKFPYFITGGMTAAGVPCLTLWQFGQSQQLMVYSGLSGRVTRIRFDRYGQKFGAGDQKGNFALWRFTSTSHNLKPYYTLHCHSKSLRDFAFIDSSSLVVTVGTSVSQNKTPNLCLWDTLMPPNNALIWAPNVHPNGAYVAVYSPKTKLLFSGGGRGEICVINVHAQTILHTIQAHNSRIRSLWLDETNNAFISGSVDGELKVWDLYTFTEKFSTDIQMRNRFMAPGLERIPRLDHCVLKRYFTNSNGYEGLVLGVYGGKGKGAKIADLSAEANVSDETRHTILNQLAASGARGKLGEVRTLYNIGGVKQVAVVGLGQCEDFTSLTEDKRVGKAIEAARIAAAVGVKVLRDQGIKTIGIDTSLSAHGSAEGATLALFSFDKLKATATRKPEIDIGAFTTTKKGVSSEYTWDTGLTYGSSQNLARTLMETPANLMTPKIFADEVAYVLAGLDNVEVMVRDRDWVAQKGMNGLLSVSNGSDEPLRFLEIHYKGGKEGSKPLGLVGKGITFDSGGISIKPSNGMAAMKGDMGGAAVVAGAMYGICKLQLPLNVVAVTPLTENMPSGKATKPGDVIKAMNGTSIEVADTDAEGRLILADALYYLSSNFKPHSILDFATLTGAMDVALGSVYAGVFSSDDDLWNQLQTATDLTSDLFWRMPLHIDYLKQMRSSSVADLCNLGSSRRSAGSCTAAAFLQEFVAGLETPKETENGEDEEVKSQDKKIRWAHVDIAGVMENTGNHAYNMLHIALFRSVRQNSAARVVPIFVRHISVATKPEPKLSKVYDSAEEAIADIPSNSTLLVGGFGLCGIPENLISALKQKTDIKGLTAVSNNAGVDGFGLGLLLQTRQIHKMISSYVGENKEFERQYLSGELEGTLAERVRAGGAGIPAFYTPTAYGTFVQTGELPLKYDANGQVEITSKPREVRAFNGQNYILEEAITGDYALVKAWKGDEYGNLVFKGSAMNFNPTMAKAAKICIAEVEEIVKPGELKPEDIHLPGIFVNRLVKGEKYEKRIEKLTLSKGDDNEVTEATEATRKREKIVRRAAKEFKNGMYVNLGIGMPMLASNYLEPGVTVHLQSENGILGLGPYPKPGQQDPDMINAGKETVTLIPGSAIFSSDDSFAMIRGSHINLTILGALQVSARGDLANWMIPRKMVKGPGGAMDLVAAKNTKVVVTMEHVAKGGKHKILEECGLPLTGVNCVDRIITDLCVFDVNKEHGLTLIEVAEGVTVKDVENNTGAKFKVAEQSTVVPGRQVGVNLISLVDGVERLGDGPQMLDGLVLTYASKFTLDVDTGDDGSETLVGIDEDSQFAFKLGLLSRHLEIVDHGLLRRRGVDTIGPETLIQRTPLEDKFAIEHRTHDAFDHLLLDASETCVTLDDVLTKRHLEVIQVGAIGTPELGVGDGHCEAAVDSSTAIGDHLAISVHDFNGNTLALSSVVTNDSDAHVAIHIVHRLFIKIRGKEDCVGEIAEKDIPGRSMDDGPRHGREVTMDKSNTVLATADIRYKRASTLELSASLRQHHDRAYAIISKGLDLEERGSVQQALEHYQSGLKELTAALRFDGPRELQRKMKATQKAVEERVQELTRSKPKAPRVKGQYLKGIDAKLANTILNDVLVERADVSWDDVVGLTFAKQILKETIILPSLRPELFTGLRSPVKGILLFGPPGTGKTLLAKAVAHESRSTFFSISASSLTSKYVGESEKLVKALFATARELQPSIIFIDEIDSILISRGDTEHEASRRLKTEFLLQFDGVASTTDERVLVVGATNRPQELDDAAIRRFPKRVYIPLPDAAIRTELFQSLLKGQSHTLTRQQMARLVELTEGYSGSDITALAREAALEPLRALGDRILNAPIADVRPISFDDFKHAITVVRPSVPAQAVQEFEAWNNKHGKVGTYLSRVTLQTIRRLNEVFYTSYAEGLFLDVCANGTPDEVRQVLEAHPRLEIKRLRTPRLQTPLHLVCKRSDVHMGDLVALLLDAGMDVREVLGDAHGWSALDYAILRKHARAAYLLIKAGKAHEQRAYPWLLMIAKQGMDRATARVTAGHYLTSKARIELASEDVRLLTLLVELCIHHIHSCSVRQADSTGTDTHGLSPQLLRLDNLVVSTSTSTPIQPTISHQATHQADNVNKDMDTILQDFEHLHVAAYDKIDDLQVLMDRVKHLEM</sequence>
<keyword evidence="12" id="KW-0378">Hydrolase</keyword>
<evidence type="ECO:0000259" key="18">
    <source>
        <dbReference type="SMART" id="SM00382"/>
    </source>
</evidence>
<dbReference type="GO" id="GO:0006508">
    <property type="term" value="P:proteolysis"/>
    <property type="evidence" value="ECO:0007669"/>
    <property type="project" value="UniProtKB-KW"/>
</dbReference>
<accession>A0A261Y020</accession>
<evidence type="ECO:0000256" key="15">
    <source>
        <dbReference type="ARBA" id="ARBA00023128"/>
    </source>
</evidence>
<evidence type="ECO:0000256" key="4">
    <source>
        <dbReference type="ARBA" id="ARBA00004753"/>
    </source>
</evidence>
<dbReference type="FunFam" id="1.10.8.60:FF:000022">
    <property type="entry name" value="Fidgetin like 1"/>
    <property type="match status" value="1"/>
</dbReference>
<evidence type="ECO:0000256" key="1">
    <source>
        <dbReference type="ARBA" id="ARBA00000135"/>
    </source>
</evidence>
<dbReference type="SMART" id="SM00882">
    <property type="entry name" value="CoA_trans"/>
    <property type="match status" value="2"/>
</dbReference>
<reference evidence="20 21" key="1">
    <citation type="journal article" date="2017" name="Mycologia">
        <title>Bifiguratus adelaidae, gen. et sp. nov., a new member of Mucoromycotina in endophytic and soil-dwelling habitats.</title>
        <authorList>
            <person name="Torres-Cruz T.J."/>
            <person name="Billingsley Tobias T.L."/>
            <person name="Almatruk M."/>
            <person name="Hesse C."/>
            <person name="Kuske C.R."/>
            <person name="Desiro A."/>
            <person name="Benucci G.M."/>
            <person name="Bonito G."/>
            <person name="Stajich J.E."/>
            <person name="Dunlap C."/>
            <person name="Arnold A.E."/>
            <person name="Porras-Alfaro A."/>
        </authorList>
    </citation>
    <scope>NUCLEOTIDE SEQUENCE [LARGE SCALE GENOMIC DNA]</scope>
    <source>
        <strain evidence="20 21">AZ0501</strain>
    </source>
</reference>
<dbReference type="InterPro" id="IPR003959">
    <property type="entry name" value="ATPase_AAA_core"/>
</dbReference>
<dbReference type="Pfam" id="PF02789">
    <property type="entry name" value="Peptidase_M17_N"/>
    <property type="match status" value="1"/>
</dbReference>
<comment type="similarity">
    <text evidence="6">Belongs to the 3-oxoacid CoA-transferase family.</text>
</comment>
<dbReference type="Gene3D" id="3.40.220.10">
    <property type="entry name" value="Leucine Aminopeptidase, subunit E, domain 1"/>
    <property type="match status" value="1"/>
</dbReference>
<keyword evidence="11" id="KW-0547">Nucleotide-binding</keyword>
<dbReference type="SUPFAM" id="SSF116846">
    <property type="entry name" value="MIT domain"/>
    <property type="match status" value="1"/>
</dbReference>
<dbReference type="PROSITE" id="PS50294">
    <property type="entry name" value="WD_REPEATS_REGION"/>
    <property type="match status" value="1"/>
</dbReference>
<dbReference type="FunFam" id="3.40.1080.10:FF:000002">
    <property type="entry name" value="Succinyl-CoA:3-ketoacid-coenzyme A transferase, mitochondrial"/>
    <property type="match status" value="1"/>
</dbReference>
<dbReference type="GO" id="GO:0070006">
    <property type="term" value="F:metalloaminopeptidase activity"/>
    <property type="evidence" value="ECO:0007669"/>
    <property type="project" value="InterPro"/>
</dbReference>
<dbReference type="GO" id="GO:0005524">
    <property type="term" value="F:ATP binding"/>
    <property type="evidence" value="ECO:0007669"/>
    <property type="project" value="UniProtKB-KW"/>
</dbReference>
<dbReference type="InterPro" id="IPR000819">
    <property type="entry name" value="Peptidase_M17_C"/>
</dbReference>
<dbReference type="FunFam" id="3.40.50.300:FF:000093">
    <property type="entry name" value="Fidgetin-like 1"/>
    <property type="match status" value="1"/>
</dbReference>
<dbReference type="SUPFAM" id="SSF100950">
    <property type="entry name" value="NagB/RpiA/CoA transferase-like"/>
    <property type="match status" value="2"/>
</dbReference>
<dbReference type="InterPro" id="IPR004165">
    <property type="entry name" value="CoA_trans_fam_I"/>
</dbReference>
<comment type="subcellular location">
    <subcellularLocation>
        <location evidence="3">Mitochondrion</location>
    </subcellularLocation>
</comment>
<evidence type="ECO:0000256" key="2">
    <source>
        <dbReference type="ARBA" id="ARBA00001585"/>
    </source>
</evidence>
<keyword evidence="17" id="KW-0853">WD repeat</keyword>
<dbReference type="SUPFAM" id="SSF48403">
    <property type="entry name" value="Ankyrin repeat"/>
    <property type="match status" value="1"/>
</dbReference>
<keyword evidence="16" id="KW-0040">ANK repeat</keyword>
<dbReference type="InterPro" id="IPR036322">
    <property type="entry name" value="WD40_repeat_dom_sf"/>
</dbReference>
<dbReference type="InterPro" id="IPR011356">
    <property type="entry name" value="Leucine_aapep/pepB"/>
</dbReference>
<dbReference type="SUPFAM" id="SSF52949">
    <property type="entry name" value="Macro domain-like"/>
    <property type="match status" value="1"/>
</dbReference>
<dbReference type="NCBIfam" id="TIGR02428">
    <property type="entry name" value="pcaJ_scoB_fam"/>
    <property type="match status" value="1"/>
</dbReference>